<evidence type="ECO:0000313" key="1">
    <source>
        <dbReference type="EMBL" id="CAI9782272.1"/>
    </source>
</evidence>
<reference evidence="1" key="1">
    <citation type="submission" date="2023-05" db="EMBL/GenBank/DDBJ databases">
        <authorList>
            <person name="Huff M."/>
        </authorList>
    </citation>
    <scope>NUCLEOTIDE SEQUENCE</scope>
</reference>
<accession>A0AAD2AC72</accession>
<dbReference type="EMBL" id="OU503053">
    <property type="protein sequence ID" value="CAI9782272.1"/>
    <property type="molecule type" value="Genomic_DNA"/>
</dbReference>
<sequence length="102" mass="11596">MNSQYSVELRFFVPSFLTTNEATTEEIANDTYNIPNDMEKFTSKPKKMGREIDDIFAGKKMKNSLQANSNERKNQQRIAYNSIISIVITFPVPPGVSRCISV</sequence>
<evidence type="ECO:0000313" key="2">
    <source>
        <dbReference type="Proteomes" id="UP000834106"/>
    </source>
</evidence>
<dbReference type="AlphaFoldDB" id="A0AAD2AC72"/>
<gene>
    <name evidence="1" type="ORF">FPE_LOCUS29702</name>
</gene>
<name>A0AAD2AC72_9LAMI</name>
<keyword evidence="2" id="KW-1185">Reference proteome</keyword>
<dbReference type="Proteomes" id="UP000834106">
    <property type="component" value="Chromosome 18"/>
</dbReference>
<proteinExistence type="predicted"/>
<organism evidence="1 2">
    <name type="scientific">Fraxinus pennsylvanica</name>
    <dbReference type="NCBI Taxonomy" id="56036"/>
    <lineage>
        <taxon>Eukaryota</taxon>
        <taxon>Viridiplantae</taxon>
        <taxon>Streptophyta</taxon>
        <taxon>Embryophyta</taxon>
        <taxon>Tracheophyta</taxon>
        <taxon>Spermatophyta</taxon>
        <taxon>Magnoliopsida</taxon>
        <taxon>eudicotyledons</taxon>
        <taxon>Gunneridae</taxon>
        <taxon>Pentapetalae</taxon>
        <taxon>asterids</taxon>
        <taxon>lamiids</taxon>
        <taxon>Lamiales</taxon>
        <taxon>Oleaceae</taxon>
        <taxon>Oleeae</taxon>
        <taxon>Fraxinus</taxon>
    </lineage>
</organism>
<protein>
    <submittedName>
        <fullName evidence="1">Uncharacterized protein</fullName>
    </submittedName>
</protein>